<sequence>MKYQLTHMCSQSTQFYGVETNLNLEQFQQACAYIQLIRDKLPSFSSSDDYLTECETLFLLQMFYGFIPLYENSEVDAIVDVHHNWECYVIGGNLASINQYAICNASIIMLEFLRYKLQTKLNTYSHEKIKVDLARLDSLLSGHFLKKEWALKDIYGHDLTGIQFLRSDKVELISKEPEIEPRTRGYLIPEISL</sequence>
<reference evidence="1 2" key="1">
    <citation type="submission" date="2019-03" db="EMBL/GenBank/DDBJ databases">
        <title>Genomic analyses of the natural microbiome of Caenorhabditis elegans.</title>
        <authorList>
            <person name="Samuel B."/>
        </authorList>
    </citation>
    <scope>NUCLEOTIDE SEQUENCE [LARGE SCALE GENOMIC DNA]</scope>
    <source>
        <strain evidence="1 2">JUb102</strain>
    </source>
</reference>
<dbReference type="RefSeq" id="WP_132496241.1">
    <property type="nucleotide sequence ID" value="NZ_SMAS01000004.1"/>
</dbReference>
<dbReference type="OrthoDB" id="7066122at2"/>
<accession>A0A4R3NLP2</accession>
<comment type="caution">
    <text evidence="1">The sequence shown here is derived from an EMBL/GenBank/DDBJ whole genome shotgun (WGS) entry which is preliminary data.</text>
</comment>
<proteinExistence type="predicted"/>
<name>A0A4R3NLP2_9GAMM</name>
<evidence type="ECO:0000313" key="1">
    <source>
        <dbReference type="EMBL" id="TCT35081.1"/>
    </source>
</evidence>
<gene>
    <name evidence="1" type="ORF">EC835_104242</name>
</gene>
<dbReference type="AlphaFoldDB" id="A0A4R3NLP2"/>
<protein>
    <submittedName>
        <fullName evidence="1">Uncharacterized protein</fullName>
    </submittedName>
</protein>
<organism evidence="1 2">
    <name type="scientific">Providencia alcalifaciens</name>
    <dbReference type="NCBI Taxonomy" id="126385"/>
    <lineage>
        <taxon>Bacteria</taxon>
        <taxon>Pseudomonadati</taxon>
        <taxon>Pseudomonadota</taxon>
        <taxon>Gammaproteobacteria</taxon>
        <taxon>Enterobacterales</taxon>
        <taxon>Morganellaceae</taxon>
        <taxon>Providencia</taxon>
    </lineage>
</organism>
<dbReference type="Proteomes" id="UP000295055">
    <property type="component" value="Unassembled WGS sequence"/>
</dbReference>
<dbReference type="EMBL" id="SMAS01000004">
    <property type="protein sequence ID" value="TCT35081.1"/>
    <property type="molecule type" value="Genomic_DNA"/>
</dbReference>
<evidence type="ECO:0000313" key="2">
    <source>
        <dbReference type="Proteomes" id="UP000295055"/>
    </source>
</evidence>